<feature type="transmembrane region" description="Helical" evidence="5">
    <location>
        <begin position="58"/>
        <end position="80"/>
    </location>
</feature>
<evidence type="ECO:0000313" key="6">
    <source>
        <dbReference type="EMBL" id="MFH4978032.1"/>
    </source>
</evidence>
<comment type="caution">
    <text evidence="6">The sequence shown here is derived from an EMBL/GenBank/DDBJ whole genome shotgun (WGS) entry which is preliminary data.</text>
</comment>
<dbReference type="EMBL" id="JBGFUD010002803">
    <property type="protein sequence ID" value="MFH4978032.1"/>
    <property type="molecule type" value="Genomic_DNA"/>
</dbReference>
<dbReference type="AlphaFoldDB" id="A0ABD6EMV3"/>
<organism evidence="6 7">
    <name type="scientific">Gnathostoma spinigerum</name>
    <dbReference type="NCBI Taxonomy" id="75299"/>
    <lineage>
        <taxon>Eukaryota</taxon>
        <taxon>Metazoa</taxon>
        <taxon>Ecdysozoa</taxon>
        <taxon>Nematoda</taxon>
        <taxon>Chromadorea</taxon>
        <taxon>Rhabditida</taxon>
        <taxon>Spirurina</taxon>
        <taxon>Gnathostomatomorpha</taxon>
        <taxon>Gnathostomatoidea</taxon>
        <taxon>Gnathostomatidae</taxon>
        <taxon>Gnathostoma</taxon>
    </lineage>
</organism>
<feature type="transmembrane region" description="Helical" evidence="5">
    <location>
        <begin position="115"/>
        <end position="137"/>
    </location>
</feature>
<dbReference type="FunFam" id="1.20.1740.10:FF:000056">
    <property type="entry name" value="Y+L amino acid transporter 2"/>
    <property type="match status" value="1"/>
</dbReference>
<dbReference type="Gene3D" id="1.20.1740.10">
    <property type="entry name" value="Amino acid/polyamine transporter I"/>
    <property type="match status" value="1"/>
</dbReference>
<reference evidence="6 7" key="1">
    <citation type="submission" date="2024-08" db="EMBL/GenBank/DDBJ databases">
        <title>Gnathostoma spinigerum genome.</title>
        <authorList>
            <person name="Gonzalez-Bertolin B."/>
            <person name="Monzon S."/>
            <person name="Zaballos A."/>
            <person name="Jimenez P."/>
            <person name="Dekumyoy P."/>
            <person name="Varona S."/>
            <person name="Cuesta I."/>
            <person name="Sumanam S."/>
            <person name="Adisakwattana P."/>
            <person name="Gasser R.B."/>
            <person name="Hernandez-Gonzalez A."/>
            <person name="Young N.D."/>
            <person name="Perteguer M.J."/>
        </authorList>
    </citation>
    <scope>NUCLEOTIDE SEQUENCE [LARGE SCALE GENOMIC DNA]</scope>
    <source>
        <strain evidence="6">AL3</strain>
        <tissue evidence="6">Liver</tissue>
    </source>
</reference>
<dbReference type="PANTHER" id="PTHR11785:SF531">
    <property type="entry name" value="LARGE NEUTRAL AMINO ACIDS TRANSPORTER SMALL SUBUNIT 1"/>
    <property type="match status" value="1"/>
</dbReference>
<accession>A0ABD6EMV3</accession>
<dbReference type="PANTHER" id="PTHR11785">
    <property type="entry name" value="AMINO ACID TRANSPORTER"/>
    <property type="match status" value="1"/>
</dbReference>
<dbReference type="Proteomes" id="UP001608902">
    <property type="component" value="Unassembled WGS sequence"/>
</dbReference>
<dbReference type="InterPro" id="IPR002293">
    <property type="entry name" value="AA/rel_permease1"/>
</dbReference>
<dbReference type="GO" id="GO:0016020">
    <property type="term" value="C:membrane"/>
    <property type="evidence" value="ECO:0007669"/>
    <property type="project" value="UniProtKB-SubCell"/>
</dbReference>
<keyword evidence="3 5" id="KW-1133">Transmembrane helix</keyword>
<dbReference type="InterPro" id="IPR050598">
    <property type="entry name" value="AminoAcid_Transporter"/>
</dbReference>
<evidence type="ECO:0000313" key="7">
    <source>
        <dbReference type="Proteomes" id="UP001608902"/>
    </source>
</evidence>
<sequence>MPEKGSAAETEPLKEDKSDVGLAKSLTLFNGVSIIVGCIIGSGIFVSPTGVQEKAGSVGLSLIVWTLSGIFAGFGAYCYAELGTLIKKSGGDYAYIMEAFGPFLAFLRLWVEAIVVRPCTCTVVALTFAIYMLRPFYPNCEPPDGAPQLFAIALILLLTAINCISVKAATAVQDFFTVAKLFALFLIIGTGAVLLCTGKPEYRESFENIFENTTPDIGVASLAFYSGLFAYQGWNYLNFIVEELQNPKRFIRSCL</sequence>
<keyword evidence="4 5" id="KW-0472">Membrane</keyword>
<comment type="subcellular location">
    <subcellularLocation>
        <location evidence="1">Membrane</location>
        <topology evidence="1">Multi-pass membrane protein</topology>
    </subcellularLocation>
</comment>
<evidence type="ECO:0000256" key="4">
    <source>
        <dbReference type="ARBA" id="ARBA00023136"/>
    </source>
</evidence>
<feature type="transmembrane region" description="Helical" evidence="5">
    <location>
        <begin position="149"/>
        <end position="169"/>
    </location>
</feature>
<protein>
    <submittedName>
        <fullName evidence="6">Uncharacterized protein</fullName>
    </submittedName>
</protein>
<keyword evidence="7" id="KW-1185">Reference proteome</keyword>
<dbReference type="Pfam" id="PF13520">
    <property type="entry name" value="AA_permease_2"/>
    <property type="match status" value="1"/>
</dbReference>
<evidence type="ECO:0000256" key="2">
    <source>
        <dbReference type="ARBA" id="ARBA00022692"/>
    </source>
</evidence>
<feature type="transmembrane region" description="Helical" evidence="5">
    <location>
        <begin position="175"/>
        <end position="196"/>
    </location>
</feature>
<keyword evidence="2 5" id="KW-0812">Transmembrane</keyword>
<proteinExistence type="predicted"/>
<evidence type="ECO:0000256" key="3">
    <source>
        <dbReference type="ARBA" id="ARBA00022989"/>
    </source>
</evidence>
<feature type="transmembrane region" description="Helical" evidence="5">
    <location>
        <begin position="26"/>
        <end position="46"/>
    </location>
</feature>
<evidence type="ECO:0000256" key="1">
    <source>
        <dbReference type="ARBA" id="ARBA00004141"/>
    </source>
</evidence>
<gene>
    <name evidence="6" type="ORF">AB6A40_004741</name>
</gene>
<name>A0ABD6EMV3_9BILA</name>
<evidence type="ECO:0000256" key="5">
    <source>
        <dbReference type="SAM" id="Phobius"/>
    </source>
</evidence>